<dbReference type="PANTHER" id="PTHR12526:SF630">
    <property type="entry name" value="GLYCOSYLTRANSFERASE"/>
    <property type="match status" value="1"/>
</dbReference>
<dbReference type="Gene3D" id="3.40.50.2000">
    <property type="entry name" value="Glycogen Phosphorylase B"/>
    <property type="match status" value="2"/>
</dbReference>
<comment type="caution">
    <text evidence="3">The sequence shown here is derived from an EMBL/GenBank/DDBJ whole genome shotgun (WGS) entry which is preliminary data.</text>
</comment>
<evidence type="ECO:0000313" key="3">
    <source>
        <dbReference type="EMBL" id="NNT72558.1"/>
    </source>
</evidence>
<keyword evidence="4" id="KW-1185">Reference proteome</keyword>
<dbReference type="CDD" id="cd03811">
    <property type="entry name" value="GT4_GT28_WabH-like"/>
    <property type="match status" value="1"/>
</dbReference>
<reference evidence="3 4" key="1">
    <citation type="submission" date="2020-05" db="EMBL/GenBank/DDBJ databases">
        <title>Draft genome of Flavobacterium sp. IMCC34852.</title>
        <authorList>
            <person name="Song J."/>
            <person name="Cho J.-C."/>
        </authorList>
    </citation>
    <scope>NUCLEOTIDE SEQUENCE [LARGE SCALE GENOMIC DNA]</scope>
    <source>
        <strain evidence="3 4">IMCC34852</strain>
    </source>
</reference>
<dbReference type="RefSeq" id="WP_171222726.1">
    <property type="nucleotide sequence ID" value="NZ_CP121446.1"/>
</dbReference>
<proteinExistence type="predicted"/>
<feature type="domain" description="Glycosyl transferase family 1" evidence="1">
    <location>
        <begin position="183"/>
        <end position="326"/>
    </location>
</feature>
<dbReference type="EMBL" id="JABEVX010000006">
    <property type="protein sequence ID" value="NNT72558.1"/>
    <property type="molecule type" value="Genomic_DNA"/>
</dbReference>
<sequence>MVIFQLIQKSQLRGAEMFAAQLSTHLEQLGHKVYLISLFPGQSELPFSGEQISLNRPIAKRWTDYQGWNALNQLIQKHQPDIIQCNAGDTLKFAVLSQKIFRWEQPIIARNASMVSLYIKNPLTKWINKKLYQNAAMVVSVSENSKKDLNSLFPETTSKTIVLPVGIEINTVHETNWKGGNHAKHHIIHVGGFSFEKNHEGLLSIFKQFLTKYPDAHLHLLGEGPKKNEIVQLATDMNLLDKVTFYGWVANPMDYIAKADLLVLPSIIEGLPGVILEAMHCKVPVVAYNVGGISEVVQNLITGFLVPKNEEAIFVTAMHQALTENKEVLLKNAFDLVNDKYSNVTIAKQFESVYFNLKQLH</sequence>
<dbReference type="AlphaFoldDB" id="A0A7Y3VZB9"/>
<dbReference type="Proteomes" id="UP000536509">
    <property type="component" value="Unassembled WGS sequence"/>
</dbReference>
<accession>A0A7Y3VZB9</accession>
<protein>
    <submittedName>
        <fullName evidence="3">Glycosyltransferase</fullName>
    </submittedName>
</protein>
<dbReference type="GO" id="GO:0016757">
    <property type="term" value="F:glycosyltransferase activity"/>
    <property type="evidence" value="ECO:0007669"/>
    <property type="project" value="InterPro"/>
</dbReference>
<name>A0A7Y3VZB9_9FLAO</name>
<feature type="domain" description="Glycosyltransferase subfamily 4-like N-terminal" evidence="2">
    <location>
        <begin position="14"/>
        <end position="169"/>
    </location>
</feature>
<dbReference type="InterPro" id="IPR028098">
    <property type="entry name" value="Glyco_trans_4-like_N"/>
</dbReference>
<dbReference type="SUPFAM" id="SSF53756">
    <property type="entry name" value="UDP-Glycosyltransferase/glycogen phosphorylase"/>
    <property type="match status" value="1"/>
</dbReference>
<dbReference type="InterPro" id="IPR001296">
    <property type="entry name" value="Glyco_trans_1"/>
</dbReference>
<gene>
    <name evidence="3" type="ORF">HKT18_10050</name>
</gene>
<evidence type="ECO:0000313" key="4">
    <source>
        <dbReference type="Proteomes" id="UP000536509"/>
    </source>
</evidence>
<organism evidence="3 4">
    <name type="scientific">Flavobacterium rivulicola</name>
    <dbReference type="NCBI Taxonomy" id="2732161"/>
    <lineage>
        <taxon>Bacteria</taxon>
        <taxon>Pseudomonadati</taxon>
        <taxon>Bacteroidota</taxon>
        <taxon>Flavobacteriia</taxon>
        <taxon>Flavobacteriales</taxon>
        <taxon>Flavobacteriaceae</taxon>
        <taxon>Flavobacterium</taxon>
    </lineage>
</organism>
<evidence type="ECO:0000259" key="1">
    <source>
        <dbReference type="Pfam" id="PF00534"/>
    </source>
</evidence>
<evidence type="ECO:0000259" key="2">
    <source>
        <dbReference type="Pfam" id="PF13439"/>
    </source>
</evidence>
<keyword evidence="3" id="KW-0808">Transferase</keyword>
<dbReference type="Pfam" id="PF13439">
    <property type="entry name" value="Glyco_transf_4"/>
    <property type="match status" value="1"/>
</dbReference>
<dbReference type="Pfam" id="PF00534">
    <property type="entry name" value="Glycos_transf_1"/>
    <property type="match status" value="1"/>
</dbReference>
<dbReference type="PANTHER" id="PTHR12526">
    <property type="entry name" value="GLYCOSYLTRANSFERASE"/>
    <property type="match status" value="1"/>
</dbReference>